<evidence type="ECO:0000313" key="4">
    <source>
        <dbReference type="Proteomes" id="UP000054217"/>
    </source>
</evidence>
<dbReference type="HOGENOM" id="CLU_1337976_0_0_1"/>
<sequence>MSWWTMHALPQTLSSCGSWRIILQSKPCLFRMLARGLSLPCVLCSFVKSSRRTQVLQHMPPERRKFVQSLASVYRVDTAEVDQEPHRSVQLMRRIDTRIPVPLLSQSATSAAPSSKLVDLRSSKATASAVKTVNIPPPRVASAWKMPSSSSRNAPSSGAPSSGPLPPHSSGLSPPSYVTLQPQAQREQPATIARKDVPEDWEDDI</sequence>
<dbReference type="CDD" id="cd02325">
    <property type="entry name" value="R3H"/>
    <property type="match status" value="1"/>
</dbReference>
<feature type="compositionally biased region" description="Polar residues" evidence="1">
    <location>
        <begin position="178"/>
        <end position="188"/>
    </location>
</feature>
<feature type="domain" description="R3H" evidence="2">
    <location>
        <begin position="44"/>
        <end position="92"/>
    </location>
</feature>
<gene>
    <name evidence="3" type="ORF">M404DRAFT_415160</name>
</gene>
<dbReference type="OrthoDB" id="6512771at2759"/>
<reference evidence="4" key="2">
    <citation type="submission" date="2015-01" db="EMBL/GenBank/DDBJ databases">
        <title>Evolutionary Origins and Diversification of the Mycorrhizal Mutualists.</title>
        <authorList>
            <consortium name="DOE Joint Genome Institute"/>
            <consortium name="Mycorrhizal Genomics Consortium"/>
            <person name="Kohler A."/>
            <person name="Kuo A."/>
            <person name="Nagy L.G."/>
            <person name="Floudas D."/>
            <person name="Copeland A."/>
            <person name="Barry K.W."/>
            <person name="Cichocki N."/>
            <person name="Veneault-Fourrey C."/>
            <person name="LaButti K."/>
            <person name="Lindquist E.A."/>
            <person name="Lipzen A."/>
            <person name="Lundell T."/>
            <person name="Morin E."/>
            <person name="Murat C."/>
            <person name="Riley R."/>
            <person name="Ohm R."/>
            <person name="Sun H."/>
            <person name="Tunlid A."/>
            <person name="Henrissat B."/>
            <person name="Grigoriev I.V."/>
            <person name="Hibbett D.S."/>
            <person name="Martin F."/>
        </authorList>
    </citation>
    <scope>NUCLEOTIDE SEQUENCE [LARGE SCALE GENOMIC DNA]</scope>
    <source>
        <strain evidence="4">Marx 270</strain>
    </source>
</reference>
<dbReference type="Pfam" id="PF01424">
    <property type="entry name" value="R3H"/>
    <property type="match status" value="1"/>
</dbReference>
<dbReference type="EMBL" id="KN832119">
    <property type="protein sequence ID" value="KIN94012.1"/>
    <property type="molecule type" value="Genomic_DNA"/>
</dbReference>
<evidence type="ECO:0000259" key="2">
    <source>
        <dbReference type="Pfam" id="PF01424"/>
    </source>
</evidence>
<dbReference type="InterPro" id="IPR036867">
    <property type="entry name" value="R3H_dom_sf"/>
</dbReference>
<reference evidence="3 4" key="1">
    <citation type="submission" date="2014-04" db="EMBL/GenBank/DDBJ databases">
        <authorList>
            <consortium name="DOE Joint Genome Institute"/>
            <person name="Kuo A."/>
            <person name="Kohler A."/>
            <person name="Costa M.D."/>
            <person name="Nagy L.G."/>
            <person name="Floudas D."/>
            <person name="Copeland A."/>
            <person name="Barry K.W."/>
            <person name="Cichocki N."/>
            <person name="Veneault-Fourrey C."/>
            <person name="LaButti K."/>
            <person name="Lindquist E.A."/>
            <person name="Lipzen A."/>
            <person name="Lundell T."/>
            <person name="Morin E."/>
            <person name="Murat C."/>
            <person name="Sun H."/>
            <person name="Tunlid A."/>
            <person name="Henrissat B."/>
            <person name="Grigoriev I.V."/>
            <person name="Hibbett D.S."/>
            <person name="Martin F."/>
            <person name="Nordberg H.P."/>
            <person name="Cantor M.N."/>
            <person name="Hua S.X."/>
        </authorList>
    </citation>
    <scope>NUCLEOTIDE SEQUENCE [LARGE SCALE GENOMIC DNA]</scope>
    <source>
        <strain evidence="3 4">Marx 270</strain>
    </source>
</reference>
<organism evidence="3 4">
    <name type="scientific">Pisolithus tinctorius Marx 270</name>
    <dbReference type="NCBI Taxonomy" id="870435"/>
    <lineage>
        <taxon>Eukaryota</taxon>
        <taxon>Fungi</taxon>
        <taxon>Dikarya</taxon>
        <taxon>Basidiomycota</taxon>
        <taxon>Agaricomycotina</taxon>
        <taxon>Agaricomycetes</taxon>
        <taxon>Agaricomycetidae</taxon>
        <taxon>Boletales</taxon>
        <taxon>Sclerodermatineae</taxon>
        <taxon>Pisolithaceae</taxon>
        <taxon>Pisolithus</taxon>
    </lineage>
</organism>
<name>A0A0C3IAA0_PISTI</name>
<accession>A0A0C3IAA0</accession>
<dbReference type="Proteomes" id="UP000054217">
    <property type="component" value="Unassembled WGS sequence"/>
</dbReference>
<keyword evidence="4" id="KW-1185">Reference proteome</keyword>
<dbReference type="AlphaFoldDB" id="A0A0C3IAA0"/>
<dbReference type="InterPro" id="IPR001374">
    <property type="entry name" value="R3H_dom"/>
</dbReference>
<proteinExistence type="predicted"/>
<evidence type="ECO:0000256" key="1">
    <source>
        <dbReference type="SAM" id="MobiDB-lite"/>
    </source>
</evidence>
<feature type="compositionally biased region" description="Low complexity" evidence="1">
    <location>
        <begin position="147"/>
        <end position="176"/>
    </location>
</feature>
<dbReference type="InParanoid" id="A0A0C3IAA0"/>
<evidence type="ECO:0000313" key="3">
    <source>
        <dbReference type="EMBL" id="KIN94012.1"/>
    </source>
</evidence>
<dbReference type="GO" id="GO:0003676">
    <property type="term" value="F:nucleic acid binding"/>
    <property type="evidence" value="ECO:0007669"/>
    <property type="project" value="InterPro"/>
</dbReference>
<dbReference type="STRING" id="870435.A0A0C3IAA0"/>
<feature type="region of interest" description="Disordered" evidence="1">
    <location>
        <begin position="139"/>
        <end position="205"/>
    </location>
</feature>
<protein>
    <recommendedName>
        <fullName evidence="2">R3H domain-containing protein</fullName>
    </recommendedName>
</protein>
<dbReference type="SUPFAM" id="SSF82708">
    <property type="entry name" value="R3H domain"/>
    <property type="match status" value="1"/>
</dbReference>